<gene>
    <name evidence="1" type="ORF">SSIM_11995</name>
</gene>
<evidence type="ECO:0000313" key="1">
    <source>
        <dbReference type="EMBL" id="ERS92452.1"/>
    </source>
</evidence>
<dbReference type="EMBL" id="AXDY01000014">
    <property type="protein sequence ID" value="ERS92452.1"/>
    <property type="molecule type" value="Genomic_DNA"/>
</dbReference>
<name>A0ABN0PA36_STASI</name>
<sequence>MVGLTNEEKKELENLDIRKVELKYKLVLTEKTDEMIG</sequence>
<proteinExistence type="predicted"/>
<protein>
    <submittedName>
        <fullName evidence="1">Uncharacterized protein</fullName>
    </submittedName>
</protein>
<comment type="caution">
    <text evidence="1">The sequence shown here is derived from an EMBL/GenBank/DDBJ whole genome shotgun (WGS) entry which is preliminary data.</text>
</comment>
<accession>A0ABN0PA36</accession>
<evidence type="ECO:0000313" key="2">
    <source>
        <dbReference type="Proteomes" id="UP000017131"/>
    </source>
</evidence>
<dbReference type="Proteomes" id="UP000017131">
    <property type="component" value="Unassembled WGS sequence"/>
</dbReference>
<reference evidence="1 2" key="1">
    <citation type="journal article" date="2013" name="Genome Announc.">
        <title>Draft Genome Sequence of Staphylococcus simulans UMC-CNS-990, Isolated from a Case of Chronic Bovine Mastitis.</title>
        <authorList>
            <person name="Calcutt M.J."/>
            <person name="Foecking M.F."/>
            <person name="Hsieh H.Y."/>
            <person name="Perry J."/>
            <person name="Stewart G.C."/>
            <person name="Middleton J.R."/>
        </authorList>
    </citation>
    <scope>NUCLEOTIDE SEQUENCE [LARGE SCALE GENOMIC DNA]</scope>
    <source>
        <strain evidence="1 2">UMC-CNS-990</strain>
    </source>
</reference>
<organism evidence="1 2">
    <name type="scientific">Staphylococcus simulans UMC-CNS-990</name>
    <dbReference type="NCBI Taxonomy" id="1405498"/>
    <lineage>
        <taxon>Bacteria</taxon>
        <taxon>Bacillati</taxon>
        <taxon>Bacillota</taxon>
        <taxon>Bacilli</taxon>
        <taxon>Bacillales</taxon>
        <taxon>Staphylococcaceae</taxon>
        <taxon>Staphylococcus</taxon>
    </lineage>
</organism>
<keyword evidence="2" id="KW-1185">Reference proteome</keyword>